<dbReference type="EMBL" id="JACJIQ010000011">
    <property type="protein sequence ID" value="MBA9078188.1"/>
    <property type="molecule type" value="Genomic_DNA"/>
</dbReference>
<organism evidence="1 2">
    <name type="scientific">Rufibacter quisquiliarum</name>
    <dbReference type="NCBI Taxonomy" id="1549639"/>
    <lineage>
        <taxon>Bacteria</taxon>
        <taxon>Pseudomonadati</taxon>
        <taxon>Bacteroidota</taxon>
        <taxon>Cytophagia</taxon>
        <taxon>Cytophagales</taxon>
        <taxon>Hymenobacteraceae</taxon>
        <taxon>Rufibacter</taxon>
    </lineage>
</organism>
<name>A0A839GUT4_9BACT</name>
<protein>
    <submittedName>
        <fullName evidence="1">Uncharacterized protein</fullName>
    </submittedName>
</protein>
<dbReference type="Proteomes" id="UP000563094">
    <property type="component" value="Unassembled WGS sequence"/>
</dbReference>
<proteinExistence type="predicted"/>
<gene>
    <name evidence="1" type="ORF">FHS90_002912</name>
</gene>
<evidence type="ECO:0000313" key="1">
    <source>
        <dbReference type="EMBL" id="MBA9078188.1"/>
    </source>
</evidence>
<accession>A0A839GUT4</accession>
<comment type="caution">
    <text evidence="1">The sequence shown here is derived from an EMBL/GenBank/DDBJ whole genome shotgun (WGS) entry which is preliminary data.</text>
</comment>
<keyword evidence="2" id="KW-1185">Reference proteome</keyword>
<evidence type="ECO:0000313" key="2">
    <source>
        <dbReference type="Proteomes" id="UP000563094"/>
    </source>
</evidence>
<dbReference type="RefSeq" id="WP_182513464.1">
    <property type="nucleotide sequence ID" value="NZ_JACJIQ010000011.1"/>
</dbReference>
<dbReference type="AlphaFoldDB" id="A0A839GUT4"/>
<sequence length="49" mass="5283">MSIIKAASNVREVEAVLDVFTRMRALTDELPVGTGKTGAKRGLKPKAQQ</sequence>
<reference evidence="1 2" key="1">
    <citation type="submission" date="2020-08" db="EMBL/GenBank/DDBJ databases">
        <title>Genomic Encyclopedia of Type Strains, Phase IV (KMG-IV): sequencing the most valuable type-strain genomes for metagenomic binning, comparative biology and taxonomic classification.</title>
        <authorList>
            <person name="Goeker M."/>
        </authorList>
    </citation>
    <scope>NUCLEOTIDE SEQUENCE [LARGE SCALE GENOMIC DNA]</scope>
    <source>
        <strain evidence="1 2">DSM 29854</strain>
    </source>
</reference>